<proteinExistence type="predicted"/>
<evidence type="ECO:0000313" key="2">
    <source>
        <dbReference type="Proteomes" id="UP000469325"/>
    </source>
</evidence>
<dbReference type="AlphaFoldDB" id="A0A6N7XM62"/>
<sequence>MAYTIGGDGLLDFSGCGSEEEMKRQAWDYYYEHLNQRRIVAWDNKLVRGFNKWAFDHVVTSSTNKWDVTRGHDGGFSERRASCLPLIPRVVQGDLQSRSYRVLRRRGKRDVIRRVLSVIEIEHEYFIVVLEEDGDRYRFRTAFPSNKEYFQKCVRNDGTYCGICGRK</sequence>
<comment type="caution">
    <text evidence="1">The sequence shown here is derived from an EMBL/GenBank/DDBJ whole genome shotgun (WGS) entry which is preliminary data.</text>
</comment>
<organism evidence="1 2">
    <name type="scientific">Olsenella porci</name>
    <dbReference type="NCBI Taxonomy" id="2652279"/>
    <lineage>
        <taxon>Bacteria</taxon>
        <taxon>Bacillati</taxon>
        <taxon>Actinomycetota</taxon>
        <taxon>Coriobacteriia</taxon>
        <taxon>Coriobacteriales</taxon>
        <taxon>Atopobiaceae</taxon>
        <taxon>Olsenella</taxon>
    </lineage>
</organism>
<dbReference type="RefSeq" id="WP_154434257.1">
    <property type="nucleotide sequence ID" value="NZ_VUNC01000002.1"/>
</dbReference>
<protein>
    <submittedName>
        <fullName evidence="1">Uncharacterized protein</fullName>
    </submittedName>
</protein>
<reference evidence="1 2" key="1">
    <citation type="submission" date="2019-08" db="EMBL/GenBank/DDBJ databases">
        <title>In-depth cultivation of the pig gut microbiome towards novel bacterial diversity and tailored functional studies.</title>
        <authorList>
            <person name="Wylensek D."/>
            <person name="Hitch T.C.A."/>
            <person name="Clavel T."/>
        </authorList>
    </citation>
    <scope>NUCLEOTIDE SEQUENCE [LARGE SCALE GENOMIC DNA]</scope>
    <source>
        <strain evidence="1 2">CA-Schmier-601-WT-1</strain>
    </source>
</reference>
<accession>A0A6N7XM62</accession>
<name>A0A6N7XM62_9ACTN</name>
<gene>
    <name evidence="1" type="ORF">FYJ68_04185</name>
</gene>
<dbReference type="Proteomes" id="UP000469325">
    <property type="component" value="Unassembled WGS sequence"/>
</dbReference>
<dbReference type="EMBL" id="VUNC01000002">
    <property type="protein sequence ID" value="MST72308.1"/>
    <property type="molecule type" value="Genomic_DNA"/>
</dbReference>
<evidence type="ECO:0000313" key="1">
    <source>
        <dbReference type="EMBL" id="MST72308.1"/>
    </source>
</evidence>
<keyword evidence="2" id="KW-1185">Reference proteome</keyword>